<dbReference type="InterPro" id="IPR036864">
    <property type="entry name" value="Zn2-C6_fun-type_DNA-bd_sf"/>
</dbReference>
<dbReference type="GO" id="GO:0000981">
    <property type="term" value="F:DNA-binding transcription factor activity, RNA polymerase II-specific"/>
    <property type="evidence" value="ECO:0007669"/>
    <property type="project" value="InterPro"/>
</dbReference>
<feature type="domain" description="Zn(2)-C6 fungal-type" evidence="5">
    <location>
        <begin position="7"/>
        <end position="38"/>
    </location>
</feature>
<evidence type="ECO:0000313" key="7">
    <source>
        <dbReference type="Proteomes" id="UP000184330"/>
    </source>
</evidence>
<dbReference type="CDD" id="cd12148">
    <property type="entry name" value="fungal_TF_MHR"/>
    <property type="match status" value="1"/>
</dbReference>
<dbReference type="EMBL" id="FJOG01000013">
    <property type="protein sequence ID" value="CZR59277.1"/>
    <property type="molecule type" value="Genomic_DNA"/>
</dbReference>
<dbReference type="InterPro" id="IPR001138">
    <property type="entry name" value="Zn2Cys6_DnaBD"/>
</dbReference>
<sequence length="809" mass="90403">MSRKPLTCVDCARRKIRCNKQLPCDVCEKRGSAHTCRRAEVGEIIGKQRTRRSASPGIADMPSSPARRGSTLDPPINERLLSLVTTLSDRVQRLEAKIDGAQVSKDLATDEIEIPLNQYDTSSTQLERPAKRVRVHEETVQPSSSLQENTPLEEDDSGSGPNASDAEVEDAATVLEFLAWGRLKDSNLTSGVREPPNIHDSAARTDSDVIQGVQAWGTSPSSIPGGSVAMESLHISQIQEFLPAKMQVFELFEYHADFLLFMHCSFHAPTFRKELDQFYDDDHGVISMSSAGLQWSALIFAIMCGSMACVKPHHVRKWGFQEEEQGTLARRWYQASIECLNAARYQQYHNIYSIQAITSSTISAHILGFSNSQSVLLASAVRIAQSLGLHRLSSSRKQAAQSKTASDVVHKELGRRLWQQLAAQDWFSVPFSETYCVNPLHFSTKSPMHCDEETMQALPMSQPSITTYGNFLFRVASLMPALHDRSSEAHTLEAKYEQVLIFDKMMRELVMTRLPPCLNSQTQLDPLWPAWVSAARRCLTITSAHKIIMIHRRFLGMSFRDKGYSFTRRTCLAAAKTIINEMKQDVHDESPILWTTQAFSVAAGIILCLDNFNRDQSAREYEEHRQLVSDAIVVLSQSVAISSIAARGTRLLSELLAEQQKHTQNINSASSRIELQYPSGNSPKASERSLNVAAFVKKFCESDAPPSGSSPIATSHMPLWLQQEDSIQSFQPSRSYSMNADMFPAFNDRTSFANPQMRAPQQSFDIPGSTGRRQDPTIAPFFQHLSDSFDFRSLNWFDDLLGLAPSNSI</sequence>
<dbReference type="SUPFAM" id="SSF57701">
    <property type="entry name" value="Zn2/Cys6 DNA-binding domain"/>
    <property type="match status" value="1"/>
</dbReference>
<dbReference type="OrthoDB" id="410267at2759"/>
<dbReference type="InterPro" id="IPR050613">
    <property type="entry name" value="Sec_Metabolite_Reg"/>
</dbReference>
<dbReference type="PANTHER" id="PTHR31001">
    <property type="entry name" value="UNCHARACTERIZED TRANSCRIPTIONAL REGULATORY PROTEIN"/>
    <property type="match status" value="1"/>
</dbReference>
<name>A0A1L7X2P2_9HELO</name>
<feature type="region of interest" description="Disordered" evidence="4">
    <location>
        <begin position="48"/>
        <end position="74"/>
    </location>
</feature>
<dbReference type="PROSITE" id="PS00463">
    <property type="entry name" value="ZN2_CY6_FUNGAL_1"/>
    <property type="match status" value="1"/>
</dbReference>
<evidence type="ECO:0000259" key="5">
    <source>
        <dbReference type="PROSITE" id="PS50048"/>
    </source>
</evidence>
<proteinExistence type="predicted"/>
<accession>A0A1L7X2P2</accession>
<evidence type="ECO:0000256" key="2">
    <source>
        <dbReference type="ARBA" id="ARBA00023242"/>
    </source>
</evidence>
<feature type="compositionally biased region" description="Polar residues" evidence="4">
    <location>
        <begin position="140"/>
        <end position="150"/>
    </location>
</feature>
<dbReference type="GO" id="GO:0008270">
    <property type="term" value="F:zinc ion binding"/>
    <property type="evidence" value="ECO:0007669"/>
    <property type="project" value="InterPro"/>
</dbReference>
<dbReference type="STRING" id="576137.A0A1L7X2P2"/>
<keyword evidence="3" id="KW-0175">Coiled coil</keyword>
<protein>
    <recommendedName>
        <fullName evidence="5">Zn(2)-C6 fungal-type domain-containing protein</fullName>
    </recommendedName>
</protein>
<gene>
    <name evidence="6" type="ORF">PAC_09169</name>
</gene>
<evidence type="ECO:0000256" key="4">
    <source>
        <dbReference type="SAM" id="MobiDB-lite"/>
    </source>
</evidence>
<dbReference type="Proteomes" id="UP000184330">
    <property type="component" value="Unassembled WGS sequence"/>
</dbReference>
<dbReference type="PANTHER" id="PTHR31001:SF90">
    <property type="entry name" value="CENTROMERE DNA-BINDING PROTEIN COMPLEX CBF3 SUBUNIT B"/>
    <property type="match status" value="1"/>
</dbReference>
<evidence type="ECO:0000313" key="6">
    <source>
        <dbReference type="EMBL" id="CZR59277.1"/>
    </source>
</evidence>
<dbReference type="PROSITE" id="PS50048">
    <property type="entry name" value="ZN2_CY6_FUNGAL_2"/>
    <property type="match status" value="1"/>
</dbReference>
<feature type="coiled-coil region" evidence="3">
    <location>
        <begin position="77"/>
        <end position="111"/>
    </location>
</feature>
<feature type="region of interest" description="Disordered" evidence="4">
    <location>
        <begin position="119"/>
        <end position="167"/>
    </location>
</feature>
<organism evidence="6 7">
    <name type="scientific">Phialocephala subalpina</name>
    <dbReference type="NCBI Taxonomy" id="576137"/>
    <lineage>
        <taxon>Eukaryota</taxon>
        <taxon>Fungi</taxon>
        <taxon>Dikarya</taxon>
        <taxon>Ascomycota</taxon>
        <taxon>Pezizomycotina</taxon>
        <taxon>Leotiomycetes</taxon>
        <taxon>Helotiales</taxon>
        <taxon>Mollisiaceae</taxon>
        <taxon>Phialocephala</taxon>
        <taxon>Phialocephala fortinii species complex</taxon>
    </lineage>
</organism>
<dbReference type="GO" id="GO:0005634">
    <property type="term" value="C:nucleus"/>
    <property type="evidence" value="ECO:0007669"/>
    <property type="project" value="UniProtKB-SubCell"/>
</dbReference>
<evidence type="ECO:0000256" key="1">
    <source>
        <dbReference type="ARBA" id="ARBA00004123"/>
    </source>
</evidence>
<reference evidence="6 7" key="1">
    <citation type="submission" date="2016-03" db="EMBL/GenBank/DDBJ databases">
        <authorList>
            <person name="Ploux O."/>
        </authorList>
    </citation>
    <scope>NUCLEOTIDE SEQUENCE [LARGE SCALE GENOMIC DNA]</scope>
    <source>
        <strain evidence="6 7">UAMH 11012</strain>
    </source>
</reference>
<comment type="subcellular location">
    <subcellularLocation>
        <location evidence="1">Nucleus</location>
    </subcellularLocation>
</comment>
<keyword evidence="2" id="KW-0539">Nucleus</keyword>
<evidence type="ECO:0000256" key="3">
    <source>
        <dbReference type="SAM" id="Coils"/>
    </source>
</evidence>
<keyword evidence="7" id="KW-1185">Reference proteome</keyword>
<dbReference type="CDD" id="cd00067">
    <property type="entry name" value="GAL4"/>
    <property type="match status" value="1"/>
</dbReference>
<dbReference type="AlphaFoldDB" id="A0A1L7X2P2"/>